<organism evidence="2 3">
    <name type="scientific">Fodinibius roseus</name>
    <dbReference type="NCBI Taxonomy" id="1194090"/>
    <lineage>
        <taxon>Bacteria</taxon>
        <taxon>Pseudomonadati</taxon>
        <taxon>Balneolota</taxon>
        <taxon>Balneolia</taxon>
        <taxon>Balneolales</taxon>
        <taxon>Balneolaceae</taxon>
        <taxon>Fodinibius</taxon>
    </lineage>
</organism>
<keyword evidence="1" id="KW-1133">Transmembrane helix</keyword>
<evidence type="ECO:0000313" key="2">
    <source>
        <dbReference type="EMBL" id="SHF19034.1"/>
    </source>
</evidence>
<sequence>MISFDFSYNILLSYFINPYYLFIKLFITIIP</sequence>
<keyword evidence="1" id="KW-0472">Membrane</keyword>
<reference evidence="2 3" key="1">
    <citation type="submission" date="2016-11" db="EMBL/GenBank/DDBJ databases">
        <authorList>
            <person name="Jaros S."/>
            <person name="Januszkiewicz K."/>
            <person name="Wedrychowicz H."/>
        </authorList>
    </citation>
    <scope>NUCLEOTIDE SEQUENCE [LARGE SCALE GENOMIC DNA]</scope>
    <source>
        <strain evidence="2 3">DSM 21986</strain>
    </source>
</reference>
<dbReference type="AlphaFoldDB" id="A0A1M4ZM05"/>
<dbReference type="STRING" id="1194090.SAMN05443144_10672"/>
<feature type="transmembrane region" description="Helical" evidence="1">
    <location>
        <begin position="6"/>
        <end position="27"/>
    </location>
</feature>
<dbReference type="Proteomes" id="UP000184041">
    <property type="component" value="Unassembled WGS sequence"/>
</dbReference>
<evidence type="ECO:0000313" key="3">
    <source>
        <dbReference type="Proteomes" id="UP000184041"/>
    </source>
</evidence>
<accession>A0A1M4ZM05</accession>
<keyword evidence="1" id="KW-0812">Transmembrane</keyword>
<gene>
    <name evidence="2" type="ORF">SAMN05443144_10672</name>
</gene>
<dbReference type="EMBL" id="FQUS01000006">
    <property type="protein sequence ID" value="SHF19034.1"/>
    <property type="molecule type" value="Genomic_DNA"/>
</dbReference>
<keyword evidence="3" id="KW-1185">Reference proteome</keyword>
<proteinExistence type="predicted"/>
<name>A0A1M4ZM05_9BACT</name>
<evidence type="ECO:0000256" key="1">
    <source>
        <dbReference type="SAM" id="Phobius"/>
    </source>
</evidence>
<protein>
    <submittedName>
        <fullName evidence="2">Uncharacterized protein</fullName>
    </submittedName>
</protein>